<dbReference type="EMBL" id="JAJSOF020000017">
    <property type="protein sequence ID" value="KAJ4439193.1"/>
    <property type="molecule type" value="Genomic_DNA"/>
</dbReference>
<protein>
    <submittedName>
        <fullName evidence="2">Uncharacterized protein</fullName>
    </submittedName>
</protein>
<dbReference type="Proteomes" id="UP001148838">
    <property type="component" value="Unassembled WGS sequence"/>
</dbReference>
<comment type="caution">
    <text evidence="2">The sequence shown here is derived from an EMBL/GenBank/DDBJ whole genome shotgun (WGS) entry which is preliminary data.</text>
</comment>
<sequence>MAGLCEGGNEPAGSLKASNKVIRPATTGHTEHQRKVMAPFLEIVSERDSQHNVRSSVDRQKRCLPCHLNARLSCGRKRVRAWS</sequence>
<feature type="region of interest" description="Disordered" evidence="1">
    <location>
        <begin position="1"/>
        <end position="33"/>
    </location>
</feature>
<organism evidence="2 3">
    <name type="scientific">Periplaneta americana</name>
    <name type="common">American cockroach</name>
    <name type="synonym">Blatta americana</name>
    <dbReference type="NCBI Taxonomy" id="6978"/>
    <lineage>
        <taxon>Eukaryota</taxon>
        <taxon>Metazoa</taxon>
        <taxon>Ecdysozoa</taxon>
        <taxon>Arthropoda</taxon>
        <taxon>Hexapoda</taxon>
        <taxon>Insecta</taxon>
        <taxon>Pterygota</taxon>
        <taxon>Neoptera</taxon>
        <taxon>Polyneoptera</taxon>
        <taxon>Dictyoptera</taxon>
        <taxon>Blattodea</taxon>
        <taxon>Blattoidea</taxon>
        <taxon>Blattidae</taxon>
        <taxon>Blattinae</taxon>
        <taxon>Periplaneta</taxon>
    </lineage>
</organism>
<reference evidence="2 3" key="1">
    <citation type="journal article" date="2022" name="Allergy">
        <title>Genome assembly and annotation of Periplaneta americana reveal a comprehensive cockroach allergen profile.</title>
        <authorList>
            <person name="Wang L."/>
            <person name="Xiong Q."/>
            <person name="Saelim N."/>
            <person name="Wang L."/>
            <person name="Nong W."/>
            <person name="Wan A.T."/>
            <person name="Shi M."/>
            <person name="Liu X."/>
            <person name="Cao Q."/>
            <person name="Hui J.H.L."/>
            <person name="Sookrung N."/>
            <person name="Leung T.F."/>
            <person name="Tungtrongchitr A."/>
            <person name="Tsui S.K.W."/>
        </authorList>
    </citation>
    <scope>NUCLEOTIDE SEQUENCE [LARGE SCALE GENOMIC DNA]</scope>
    <source>
        <strain evidence="2">PWHHKU_190912</strain>
    </source>
</reference>
<keyword evidence="3" id="KW-1185">Reference proteome</keyword>
<accession>A0ABQ8SYX7</accession>
<gene>
    <name evidence="2" type="ORF">ANN_07310</name>
</gene>
<name>A0ABQ8SYX7_PERAM</name>
<proteinExistence type="predicted"/>
<evidence type="ECO:0000313" key="3">
    <source>
        <dbReference type="Proteomes" id="UP001148838"/>
    </source>
</evidence>
<evidence type="ECO:0000313" key="2">
    <source>
        <dbReference type="EMBL" id="KAJ4439193.1"/>
    </source>
</evidence>
<evidence type="ECO:0000256" key="1">
    <source>
        <dbReference type="SAM" id="MobiDB-lite"/>
    </source>
</evidence>